<comment type="similarity">
    <text evidence="2 8">Belongs to the 4-toluene sulfonate uptake permease (TSUP) (TC 2.A.102) family.</text>
</comment>
<feature type="transmembrane region" description="Helical" evidence="8">
    <location>
        <begin position="230"/>
        <end position="248"/>
    </location>
</feature>
<keyword evidence="7 8" id="KW-0472">Membrane</keyword>
<sequence length="252" mass="27341">MDLVLLFCFSLCAGFIDAIVGGGGLIQTPAILFTFPQYPVATLLGTTKIPSFSGTSMAAWQYAKRVQFDRPLLLVTAVTAFFAALCGSSLVAYLPNHFLKPVMLVLLIAVAIYTYLKKDFGQQPHQPAGPVRNTWAWGIVIGGVLGFYDGFFGPGTGSFLILAFISLMGFDFLHASAHAKVVNLATNVASITYFASHGHILWPVTILMAVSNLTGSFFGARLAILKGNSLVRRFFLLVVCGTILRFAYELWK</sequence>
<feature type="transmembrane region" description="Helical" evidence="8">
    <location>
        <begin position="136"/>
        <end position="153"/>
    </location>
</feature>
<gene>
    <name evidence="9" type="ORF">SAMN04488505_109247</name>
</gene>
<evidence type="ECO:0000256" key="3">
    <source>
        <dbReference type="ARBA" id="ARBA00022448"/>
    </source>
</evidence>
<evidence type="ECO:0000313" key="10">
    <source>
        <dbReference type="Proteomes" id="UP000198984"/>
    </source>
</evidence>
<dbReference type="Pfam" id="PF01925">
    <property type="entry name" value="TauE"/>
    <property type="match status" value="1"/>
</dbReference>
<keyword evidence="10" id="KW-1185">Reference proteome</keyword>
<evidence type="ECO:0000256" key="4">
    <source>
        <dbReference type="ARBA" id="ARBA00022475"/>
    </source>
</evidence>
<keyword evidence="5 8" id="KW-0812">Transmembrane</keyword>
<feature type="transmembrane region" description="Helical" evidence="8">
    <location>
        <begin position="98"/>
        <end position="116"/>
    </location>
</feature>
<accession>A0A1H8FMW8</accession>
<feature type="transmembrane region" description="Helical" evidence="8">
    <location>
        <begin position="200"/>
        <end position="224"/>
    </location>
</feature>
<keyword evidence="4 8" id="KW-1003">Cell membrane</keyword>
<dbReference type="Proteomes" id="UP000198984">
    <property type="component" value="Unassembled WGS sequence"/>
</dbReference>
<evidence type="ECO:0000256" key="8">
    <source>
        <dbReference type="RuleBase" id="RU363041"/>
    </source>
</evidence>
<dbReference type="EMBL" id="FOBB01000009">
    <property type="protein sequence ID" value="SEN33042.1"/>
    <property type="molecule type" value="Genomic_DNA"/>
</dbReference>
<dbReference type="GO" id="GO:0005886">
    <property type="term" value="C:plasma membrane"/>
    <property type="evidence" value="ECO:0007669"/>
    <property type="project" value="UniProtKB-SubCell"/>
</dbReference>
<organism evidence="9 10">
    <name type="scientific">Chitinophaga rupis</name>
    <dbReference type="NCBI Taxonomy" id="573321"/>
    <lineage>
        <taxon>Bacteria</taxon>
        <taxon>Pseudomonadati</taxon>
        <taxon>Bacteroidota</taxon>
        <taxon>Chitinophagia</taxon>
        <taxon>Chitinophagales</taxon>
        <taxon>Chitinophagaceae</taxon>
        <taxon>Chitinophaga</taxon>
    </lineage>
</organism>
<evidence type="ECO:0000256" key="2">
    <source>
        <dbReference type="ARBA" id="ARBA00009142"/>
    </source>
</evidence>
<dbReference type="InterPro" id="IPR002781">
    <property type="entry name" value="TM_pro_TauE-like"/>
</dbReference>
<protein>
    <recommendedName>
        <fullName evidence="8">Probable membrane transporter protein</fullName>
    </recommendedName>
</protein>
<evidence type="ECO:0000256" key="7">
    <source>
        <dbReference type="ARBA" id="ARBA00023136"/>
    </source>
</evidence>
<dbReference type="AlphaFoldDB" id="A0A1H8FMW8"/>
<comment type="subcellular location">
    <subcellularLocation>
        <location evidence="1 8">Cell membrane</location>
        <topology evidence="1 8">Multi-pass membrane protein</topology>
    </subcellularLocation>
</comment>
<evidence type="ECO:0000256" key="5">
    <source>
        <dbReference type="ARBA" id="ARBA00022692"/>
    </source>
</evidence>
<evidence type="ECO:0000256" key="1">
    <source>
        <dbReference type="ARBA" id="ARBA00004651"/>
    </source>
</evidence>
<evidence type="ECO:0000313" key="9">
    <source>
        <dbReference type="EMBL" id="SEN33042.1"/>
    </source>
</evidence>
<dbReference type="PANTHER" id="PTHR30269:SF0">
    <property type="entry name" value="MEMBRANE TRANSPORTER PROTEIN YFCA-RELATED"/>
    <property type="match status" value="1"/>
</dbReference>
<keyword evidence="6 8" id="KW-1133">Transmembrane helix</keyword>
<keyword evidence="3" id="KW-0813">Transport</keyword>
<proteinExistence type="inferred from homology"/>
<name>A0A1H8FMW8_9BACT</name>
<evidence type="ECO:0000256" key="6">
    <source>
        <dbReference type="ARBA" id="ARBA00022989"/>
    </source>
</evidence>
<dbReference type="PANTHER" id="PTHR30269">
    <property type="entry name" value="TRANSMEMBRANE PROTEIN YFCA"/>
    <property type="match status" value="1"/>
</dbReference>
<dbReference type="InterPro" id="IPR052017">
    <property type="entry name" value="TSUP"/>
</dbReference>
<reference evidence="9 10" key="1">
    <citation type="submission" date="2016-10" db="EMBL/GenBank/DDBJ databases">
        <authorList>
            <person name="de Groot N.N."/>
        </authorList>
    </citation>
    <scope>NUCLEOTIDE SEQUENCE [LARGE SCALE GENOMIC DNA]</scope>
    <source>
        <strain evidence="9 10">DSM 21039</strain>
    </source>
</reference>
<feature type="transmembrane region" description="Helical" evidence="8">
    <location>
        <begin position="72"/>
        <end position="92"/>
    </location>
</feature>